<evidence type="ECO:0000259" key="6">
    <source>
        <dbReference type="PROSITE" id="PS51705"/>
    </source>
</evidence>
<dbReference type="Gene3D" id="3.40.50.300">
    <property type="entry name" value="P-loop containing nucleotide triphosphate hydrolases"/>
    <property type="match status" value="1"/>
</dbReference>
<dbReference type="KEGG" id="bvk:117238855"/>
<keyword evidence="5" id="KW-0175">Coiled coil</keyword>
<dbReference type="PANTHER" id="PTHR10229">
    <property type="entry name" value="GTP-BINDING PROTEIN HFLX"/>
    <property type="match status" value="1"/>
</dbReference>
<dbReference type="GO" id="GO:0005737">
    <property type="term" value="C:cytoplasm"/>
    <property type="evidence" value="ECO:0007669"/>
    <property type="project" value="TreeGrafter"/>
</dbReference>
<keyword evidence="1" id="KW-0479">Metal-binding</keyword>
<keyword evidence="2" id="KW-0547">Nucleotide-binding</keyword>
<dbReference type="InterPro" id="IPR025121">
    <property type="entry name" value="GTPase_HflX_N"/>
</dbReference>
<dbReference type="InterPro" id="IPR016496">
    <property type="entry name" value="GTPase_HflX"/>
</dbReference>
<dbReference type="PROSITE" id="PS51705">
    <property type="entry name" value="G_HFLX"/>
    <property type="match status" value="1"/>
</dbReference>
<gene>
    <name evidence="8" type="primary">LOC117238855</name>
</gene>
<feature type="coiled-coil region" evidence="5">
    <location>
        <begin position="224"/>
        <end position="254"/>
    </location>
</feature>
<feature type="domain" description="Hflx-type G" evidence="6">
    <location>
        <begin position="258"/>
        <end position="357"/>
    </location>
</feature>
<keyword evidence="4" id="KW-0342">GTP-binding</keyword>
<evidence type="ECO:0000256" key="2">
    <source>
        <dbReference type="ARBA" id="ARBA00022741"/>
    </source>
</evidence>
<name>A0A6J3L637_9HYME</name>
<dbReference type="Pfam" id="PF01926">
    <property type="entry name" value="MMR_HSR1"/>
    <property type="match status" value="1"/>
</dbReference>
<dbReference type="NCBIfam" id="TIGR03156">
    <property type="entry name" value="GTP_HflX"/>
    <property type="match status" value="1"/>
</dbReference>
<dbReference type="PANTHER" id="PTHR10229:SF0">
    <property type="entry name" value="GTP-BINDING PROTEIN 6-RELATED"/>
    <property type="match status" value="1"/>
</dbReference>
<dbReference type="Gene3D" id="3.40.50.11060">
    <property type="entry name" value="GTPase HflX, N-terminal domain"/>
    <property type="match status" value="1"/>
</dbReference>
<proteinExistence type="predicted"/>
<reference evidence="8" key="1">
    <citation type="submission" date="2025-08" db="UniProtKB">
        <authorList>
            <consortium name="RefSeq"/>
        </authorList>
    </citation>
    <scope>IDENTIFICATION</scope>
    <source>
        <tissue evidence="8">Muscle</tissue>
    </source>
</reference>
<evidence type="ECO:0000313" key="8">
    <source>
        <dbReference type="RefSeq" id="XP_033359961.1"/>
    </source>
</evidence>
<dbReference type="AlphaFoldDB" id="A0A6J3L637"/>
<keyword evidence="7" id="KW-1185">Reference proteome</keyword>
<dbReference type="InterPro" id="IPR006073">
    <property type="entry name" value="GTP-bd"/>
</dbReference>
<dbReference type="GO" id="GO:0005525">
    <property type="term" value="F:GTP binding"/>
    <property type="evidence" value="ECO:0007669"/>
    <property type="project" value="UniProtKB-KW"/>
</dbReference>
<dbReference type="RefSeq" id="XP_033359961.1">
    <property type="nucleotide sequence ID" value="XM_033504070.1"/>
</dbReference>
<dbReference type="InterPro" id="IPR030394">
    <property type="entry name" value="G_HFLX_dom"/>
</dbReference>
<dbReference type="Proteomes" id="UP000504631">
    <property type="component" value="Unplaced"/>
</dbReference>
<evidence type="ECO:0000256" key="5">
    <source>
        <dbReference type="SAM" id="Coils"/>
    </source>
</evidence>
<evidence type="ECO:0000256" key="1">
    <source>
        <dbReference type="ARBA" id="ARBA00022723"/>
    </source>
</evidence>
<dbReference type="GeneID" id="117238855"/>
<keyword evidence="3" id="KW-0460">Magnesium</keyword>
<accession>A0A6J3L637</accession>
<dbReference type="GO" id="GO:0046872">
    <property type="term" value="F:metal ion binding"/>
    <property type="evidence" value="ECO:0007669"/>
    <property type="project" value="UniProtKB-KW"/>
</dbReference>
<dbReference type="SUPFAM" id="SSF52540">
    <property type="entry name" value="P-loop containing nucleoside triphosphate hydrolases"/>
    <property type="match status" value="1"/>
</dbReference>
<dbReference type="InterPro" id="IPR042108">
    <property type="entry name" value="GTPase_HflX_N_sf"/>
</dbReference>
<dbReference type="GO" id="GO:0043022">
    <property type="term" value="F:ribosome binding"/>
    <property type="evidence" value="ECO:0007669"/>
    <property type="project" value="TreeGrafter"/>
</dbReference>
<evidence type="ECO:0000256" key="3">
    <source>
        <dbReference type="ARBA" id="ARBA00022842"/>
    </source>
</evidence>
<evidence type="ECO:0000313" key="7">
    <source>
        <dbReference type="Proteomes" id="UP000504631"/>
    </source>
</evidence>
<dbReference type="InterPro" id="IPR027417">
    <property type="entry name" value="P-loop_NTPase"/>
</dbReference>
<evidence type="ECO:0000256" key="4">
    <source>
        <dbReference type="ARBA" id="ARBA00023134"/>
    </source>
</evidence>
<dbReference type="CDD" id="cd01878">
    <property type="entry name" value="HflX"/>
    <property type="match status" value="1"/>
</dbReference>
<sequence>MMQCSKKLVMVLNKSQYIINIRRKFNILNVIHQCKHASYTTFKYEENEEEKNTYAQVSQDCLGTAVGGNRVFVIQPYIKWGINKKRNTTPQLQLAEAKTLINTLTNWSVVGEKLVPLLTLNKNKLVGVGALETLKEDIRKCPHVTCIFISTNLLKFVQIAELQKALQLPIYDRYSIVIHIFREHAKTPEAKLQVALAELPYIKQKMMDLTNYRIGRINYTEKMKNMLQTREKKLKNELQRLKEHRQRIKQHRVNYGFPSIAIIGYTNAGKTSLIKALTNDASLQPEDKLFATLDTTVHGGLLPNMLKVLYIDTIGFIQDVPEILIEPFIVTLEDATSADILIHVFDVSHPDVRAQIQHVQKTIETMVDENKVIINVANKCDVVEKDVIENVIPENTFAISATKLTGIDLLRSKIEKEITNTPNLIKRRFRVGNGSMEASWLYKEATVLSAEPDPNNPQYLIMDVFMTLPIFYKFKRVFNLTRSK</sequence>
<dbReference type="FunFam" id="3.40.50.300:FF:000886">
    <property type="entry name" value="Putative GTP-binding protein 6"/>
    <property type="match status" value="1"/>
</dbReference>
<protein>
    <submittedName>
        <fullName evidence="8">GTP-binding protein 6</fullName>
    </submittedName>
</protein>
<organism evidence="7 8">
    <name type="scientific">Bombus vosnesenskii</name>
    <dbReference type="NCBI Taxonomy" id="207650"/>
    <lineage>
        <taxon>Eukaryota</taxon>
        <taxon>Metazoa</taxon>
        <taxon>Ecdysozoa</taxon>
        <taxon>Arthropoda</taxon>
        <taxon>Hexapoda</taxon>
        <taxon>Insecta</taxon>
        <taxon>Pterygota</taxon>
        <taxon>Neoptera</taxon>
        <taxon>Endopterygota</taxon>
        <taxon>Hymenoptera</taxon>
        <taxon>Apocrita</taxon>
        <taxon>Aculeata</taxon>
        <taxon>Apoidea</taxon>
        <taxon>Anthophila</taxon>
        <taxon>Apidae</taxon>
        <taxon>Bombus</taxon>
        <taxon>Pyrobombus</taxon>
    </lineage>
</organism>
<dbReference type="Pfam" id="PF13167">
    <property type="entry name" value="GTP-bdg_N"/>
    <property type="match status" value="1"/>
</dbReference>